<accession>A0A0C2CZ61</accession>
<evidence type="ECO:0000313" key="2">
    <source>
        <dbReference type="EMBL" id="KIG14930.1"/>
    </source>
</evidence>
<dbReference type="Pfam" id="PF03692">
    <property type="entry name" value="CxxCxxCC"/>
    <property type="match status" value="1"/>
</dbReference>
<dbReference type="AlphaFoldDB" id="A0A0C2CZ61"/>
<dbReference type="RefSeq" id="WP_052552736.1">
    <property type="nucleotide sequence ID" value="NZ_JMCC02000063.1"/>
</dbReference>
<evidence type="ECO:0000256" key="1">
    <source>
        <dbReference type="SAM" id="MobiDB-lite"/>
    </source>
</evidence>
<evidence type="ECO:0000313" key="3">
    <source>
        <dbReference type="Proteomes" id="UP000031599"/>
    </source>
</evidence>
<dbReference type="EMBL" id="JMCC02000063">
    <property type="protein sequence ID" value="KIG14930.1"/>
    <property type="molecule type" value="Genomic_DNA"/>
</dbReference>
<protein>
    <recommendedName>
        <fullName evidence="4">Flagellin N-methylase</fullName>
    </recommendedName>
</protein>
<gene>
    <name evidence="2" type="ORF">DB30_06232</name>
</gene>
<sequence>MVRLRVVDEDGRSSAQRGQDLHRARDRDEARANLAAVLTPLREAQRGIEAAIAKGHKPAPSEQMWTLLDRAYEALDTYLADLLNEAAIDPACGPRCSACCTDLPPILPIEALRMARSLRRQDQGQARLQRAVEQARAFRQVLLAHTGPQPKLDGTEPGYREAQLAWRRLGHPCPVLGDDGSCSAYEARPLSCRAHVHIEDPAHCEPDSPRFLIAERPPVWGHPRECEVELALAAISKLLELPQAPNLQWGLAGFI</sequence>
<name>A0A0C2CZ61_9BACT</name>
<feature type="region of interest" description="Disordered" evidence="1">
    <location>
        <begin position="1"/>
        <end position="26"/>
    </location>
</feature>
<dbReference type="Proteomes" id="UP000031599">
    <property type="component" value="Unassembled WGS sequence"/>
</dbReference>
<reference evidence="2 3" key="1">
    <citation type="submission" date="2014-12" db="EMBL/GenBank/DDBJ databases">
        <title>Genome assembly of Enhygromyxa salina DSM 15201.</title>
        <authorList>
            <person name="Sharma G."/>
            <person name="Subramanian S."/>
        </authorList>
    </citation>
    <scope>NUCLEOTIDE SEQUENCE [LARGE SCALE GENOMIC DNA]</scope>
    <source>
        <strain evidence="2 3">DSM 15201</strain>
    </source>
</reference>
<evidence type="ECO:0008006" key="4">
    <source>
        <dbReference type="Google" id="ProtNLM"/>
    </source>
</evidence>
<comment type="caution">
    <text evidence="2">The sequence shown here is derived from an EMBL/GenBank/DDBJ whole genome shotgun (WGS) entry which is preliminary data.</text>
</comment>
<proteinExistence type="predicted"/>
<dbReference type="InterPro" id="IPR005358">
    <property type="entry name" value="Puta_zinc/iron-chelating_dom"/>
</dbReference>
<feature type="compositionally biased region" description="Basic and acidic residues" evidence="1">
    <location>
        <begin position="1"/>
        <end position="12"/>
    </location>
</feature>
<organism evidence="2 3">
    <name type="scientific">Enhygromyxa salina</name>
    <dbReference type="NCBI Taxonomy" id="215803"/>
    <lineage>
        <taxon>Bacteria</taxon>
        <taxon>Pseudomonadati</taxon>
        <taxon>Myxococcota</taxon>
        <taxon>Polyangia</taxon>
        <taxon>Nannocystales</taxon>
        <taxon>Nannocystaceae</taxon>
        <taxon>Enhygromyxa</taxon>
    </lineage>
</organism>